<dbReference type="AlphaFoldDB" id="A0A6J7A4H2"/>
<dbReference type="EMBL" id="CAFABI010000057">
    <property type="protein sequence ID" value="CAB4827795.1"/>
    <property type="molecule type" value="Genomic_DNA"/>
</dbReference>
<accession>A0A6J7A4H2</accession>
<evidence type="ECO:0000313" key="1">
    <source>
        <dbReference type="EMBL" id="CAB4827795.1"/>
    </source>
</evidence>
<organism evidence="1">
    <name type="scientific">freshwater metagenome</name>
    <dbReference type="NCBI Taxonomy" id="449393"/>
    <lineage>
        <taxon>unclassified sequences</taxon>
        <taxon>metagenomes</taxon>
        <taxon>ecological metagenomes</taxon>
    </lineage>
</organism>
<name>A0A6J7A4H2_9ZZZZ</name>
<dbReference type="NCBIfam" id="NF040672">
    <property type="entry name" value="SCO2322_fam"/>
    <property type="match status" value="1"/>
</dbReference>
<dbReference type="InterPro" id="IPR047703">
    <property type="entry name" value="SCO2322-like"/>
</dbReference>
<reference evidence="1" key="1">
    <citation type="submission" date="2020-05" db="EMBL/GenBank/DDBJ databases">
        <authorList>
            <person name="Chiriac C."/>
            <person name="Salcher M."/>
            <person name="Ghai R."/>
            <person name="Kavagutti S V."/>
        </authorList>
    </citation>
    <scope>NUCLEOTIDE SEQUENCE</scope>
</reference>
<protein>
    <submittedName>
        <fullName evidence="1">Unannotated protein</fullName>
    </submittedName>
</protein>
<sequence>MKSSFVKKIAMIASAIIVSALFIPSAQAADKGYRYWGYFQSAPGQNAWTMAQTGPTVPIADGDVEGWAFTFSSDKIPDAAAPRVAPNFAKICSGIKTPAAGKKRIGLVIDFGSAFLRPKGESIPRQITKCVVVDKAALGSDVVYAVTKIRASASGFFCGLNGYPAKECGVEIPTPASLLSNQSSKK</sequence>
<gene>
    <name evidence="1" type="ORF">UFOPK3197_00638</name>
</gene>
<proteinExistence type="predicted"/>